<dbReference type="Gene3D" id="2.60.40.10">
    <property type="entry name" value="Immunoglobulins"/>
    <property type="match status" value="1"/>
</dbReference>
<gene>
    <name evidence="2" type="ORF">A8975_2613</name>
</gene>
<dbReference type="EMBL" id="SOQZ01000006">
    <property type="protein sequence ID" value="TDY10199.1"/>
    <property type="molecule type" value="Genomic_DNA"/>
</dbReference>
<organism evidence="2 3">
    <name type="scientific">Meridianimaribacter flavus</name>
    <dbReference type="NCBI Taxonomy" id="571115"/>
    <lineage>
        <taxon>Bacteria</taxon>
        <taxon>Pseudomonadati</taxon>
        <taxon>Bacteroidota</taxon>
        <taxon>Flavobacteriia</taxon>
        <taxon>Flavobacteriales</taxon>
        <taxon>Flavobacteriaceae</taxon>
        <taxon>Meridianimaribacter</taxon>
    </lineage>
</organism>
<feature type="chain" id="PRO_5045974464" evidence="1">
    <location>
        <begin position="32"/>
        <end position="143"/>
    </location>
</feature>
<dbReference type="InterPro" id="IPR011467">
    <property type="entry name" value="DUF1573"/>
</dbReference>
<keyword evidence="1" id="KW-0732">Signal</keyword>
<dbReference type="PANTHER" id="PTHR37833">
    <property type="entry name" value="LIPOPROTEIN-RELATED"/>
    <property type="match status" value="1"/>
</dbReference>
<dbReference type="InterPro" id="IPR013783">
    <property type="entry name" value="Ig-like_fold"/>
</dbReference>
<evidence type="ECO:0000313" key="3">
    <source>
        <dbReference type="Proteomes" id="UP000294930"/>
    </source>
</evidence>
<dbReference type="Proteomes" id="UP000294930">
    <property type="component" value="Unassembled WGS sequence"/>
</dbReference>
<accession>A0ABY2G2K0</accession>
<keyword evidence="3" id="KW-1185">Reference proteome</keyword>
<comment type="caution">
    <text evidence="2">The sequence shown here is derived from an EMBL/GenBank/DDBJ whole genome shotgun (WGS) entry which is preliminary data.</text>
</comment>
<dbReference type="PANTHER" id="PTHR37833:SF1">
    <property type="entry name" value="SIGNAL PEPTIDE PROTEIN"/>
    <property type="match status" value="1"/>
</dbReference>
<dbReference type="Pfam" id="PF07610">
    <property type="entry name" value="DUF1573"/>
    <property type="match status" value="1"/>
</dbReference>
<protein>
    <submittedName>
        <fullName evidence="2">Uncharacterized protein DUF1573</fullName>
    </submittedName>
</protein>
<evidence type="ECO:0000256" key="1">
    <source>
        <dbReference type="SAM" id="SignalP"/>
    </source>
</evidence>
<sequence length="143" mass="15556">MNYSTLQNKNNSLILKLSLVVCLLISGFGFAQETAKAGQLTFETEEIDYGTIAQHADGERTFKFTNTGEAPIVISNVKTSCGCTVPEYSRTPILPGETSEITVKYATNRLGVFKKTITVMSNANQPTKVLKIKGEVLKSDTEG</sequence>
<name>A0ABY2G2K0_9FLAO</name>
<evidence type="ECO:0000313" key="2">
    <source>
        <dbReference type="EMBL" id="TDY10199.1"/>
    </source>
</evidence>
<feature type="signal peptide" evidence="1">
    <location>
        <begin position="1"/>
        <end position="31"/>
    </location>
</feature>
<proteinExistence type="predicted"/>
<reference evidence="2 3" key="1">
    <citation type="submission" date="2019-03" db="EMBL/GenBank/DDBJ databases">
        <title>Genomic Encyclopedia of Type Strains, Phase III (KMG-III): the genomes of soil and plant-associated and newly described type strains.</title>
        <authorList>
            <person name="Whitman W."/>
        </authorList>
    </citation>
    <scope>NUCLEOTIDE SEQUENCE [LARGE SCALE GENOMIC DNA]</scope>
    <source>
        <strain evidence="2 3">CGMCC 1.10957</strain>
    </source>
</reference>
<dbReference type="RefSeq" id="WP_131508985.1">
    <property type="nucleotide sequence ID" value="NZ_SOQZ01000006.1"/>
</dbReference>